<keyword evidence="1" id="KW-1185">Reference proteome</keyword>
<evidence type="ECO:0000313" key="2">
    <source>
        <dbReference type="WBParaSite" id="TMUE_2000008388.1"/>
    </source>
</evidence>
<accession>A0A5S6QMF7</accession>
<evidence type="ECO:0000313" key="1">
    <source>
        <dbReference type="Proteomes" id="UP000046395"/>
    </source>
</evidence>
<proteinExistence type="predicted"/>
<protein>
    <submittedName>
        <fullName evidence="2">G-protein coupled receptors family 1 profile domain-containing protein</fullName>
    </submittedName>
</protein>
<dbReference type="Proteomes" id="UP000046395">
    <property type="component" value="Unassembled WGS sequence"/>
</dbReference>
<sequence>MGPLGVPRGSQIAKGFLWGSRLTKGVTWDPLVISLKLTEMVATRLQTPPYLHREVPFFVTELCDLLWHLTLQLPGLFCALNVIAVHSWIRRSADCIVANTYGLVSLLRLLMSTCLCVCYAKRFSQTTV</sequence>
<name>A0A5S6QMF7_TRIMR</name>
<dbReference type="AlphaFoldDB" id="A0A5S6QMF7"/>
<organism evidence="1 2">
    <name type="scientific">Trichuris muris</name>
    <name type="common">Mouse whipworm</name>
    <dbReference type="NCBI Taxonomy" id="70415"/>
    <lineage>
        <taxon>Eukaryota</taxon>
        <taxon>Metazoa</taxon>
        <taxon>Ecdysozoa</taxon>
        <taxon>Nematoda</taxon>
        <taxon>Enoplea</taxon>
        <taxon>Dorylaimia</taxon>
        <taxon>Trichinellida</taxon>
        <taxon>Trichuridae</taxon>
        <taxon>Trichuris</taxon>
    </lineage>
</organism>
<dbReference type="WBParaSite" id="TMUE_2000008388.1">
    <property type="protein sequence ID" value="TMUE_2000008388.1"/>
    <property type="gene ID" value="WBGene00290920"/>
</dbReference>
<reference evidence="2" key="1">
    <citation type="submission" date="2019-12" db="UniProtKB">
        <authorList>
            <consortium name="WormBaseParasite"/>
        </authorList>
    </citation>
    <scope>IDENTIFICATION</scope>
</reference>